<evidence type="ECO:0000313" key="4">
    <source>
        <dbReference type="EMBL" id="SES25096.1"/>
    </source>
</evidence>
<dbReference type="SUPFAM" id="SSF52218">
    <property type="entry name" value="Flavoproteins"/>
    <property type="match status" value="1"/>
</dbReference>
<dbReference type="PANTHER" id="PTHR43278:SF4">
    <property type="entry name" value="NAD(P)H-DEPENDENT FMN-CONTAINING OXIDOREDUCTASE YWQN-RELATED"/>
    <property type="match status" value="1"/>
</dbReference>
<organism evidence="4 5">
    <name type="scientific">Salipaludibacillus aurantiacus</name>
    <dbReference type="NCBI Taxonomy" id="1601833"/>
    <lineage>
        <taxon>Bacteria</taxon>
        <taxon>Bacillati</taxon>
        <taxon>Bacillota</taxon>
        <taxon>Bacilli</taxon>
        <taxon>Bacillales</taxon>
        <taxon>Bacillaceae</taxon>
    </lineage>
</organism>
<keyword evidence="1" id="KW-0285">Flavoprotein</keyword>
<dbReference type="Proteomes" id="UP000198571">
    <property type="component" value="Unassembled WGS sequence"/>
</dbReference>
<proteinExistence type="predicted"/>
<dbReference type="EMBL" id="FOGT01000012">
    <property type="protein sequence ID" value="SES25096.1"/>
    <property type="molecule type" value="Genomic_DNA"/>
</dbReference>
<dbReference type="InterPro" id="IPR005025">
    <property type="entry name" value="FMN_Rdtase-like_dom"/>
</dbReference>
<protein>
    <submittedName>
        <fullName evidence="4">Multimeric flavodoxin WrbA</fullName>
    </submittedName>
</protein>
<gene>
    <name evidence="4" type="ORF">SAMN05518684_112103</name>
</gene>
<keyword evidence="2" id="KW-0288">FMN</keyword>
<feature type="domain" description="NADPH-dependent FMN reductase-like" evidence="3">
    <location>
        <begin position="6"/>
        <end position="153"/>
    </location>
</feature>
<reference evidence="5" key="1">
    <citation type="submission" date="2016-10" db="EMBL/GenBank/DDBJ databases">
        <authorList>
            <person name="Varghese N."/>
            <person name="Submissions S."/>
        </authorList>
    </citation>
    <scope>NUCLEOTIDE SEQUENCE [LARGE SCALE GENOMIC DNA]</scope>
    <source>
        <strain evidence="5">S9</strain>
    </source>
</reference>
<dbReference type="InterPro" id="IPR029039">
    <property type="entry name" value="Flavoprotein-like_sf"/>
</dbReference>
<evidence type="ECO:0000256" key="1">
    <source>
        <dbReference type="ARBA" id="ARBA00022630"/>
    </source>
</evidence>
<keyword evidence="5" id="KW-1185">Reference proteome</keyword>
<dbReference type="PANTHER" id="PTHR43278">
    <property type="entry name" value="NAD(P)H-DEPENDENT FMN-CONTAINING OXIDOREDUCTASE YWQN-RELATED"/>
    <property type="match status" value="1"/>
</dbReference>
<dbReference type="InterPro" id="IPR051796">
    <property type="entry name" value="ISF_SsuE-like"/>
</dbReference>
<evidence type="ECO:0000256" key="2">
    <source>
        <dbReference type="ARBA" id="ARBA00022643"/>
    </source>
</evidence>
<accession>A0A1H9VTP6</accession>
<name>A0A1H9VTP6_9BACI</name>
<dbReference type="Gene3D" id="3.40.50.360">
    <property type="match status" value="1"/>
</dbReference>
<evidence type="ECO:0000313" key="5">
    <source>
        <dbReference type="Proteomes" id="UP000198571"/>
    </source>
</evidence>
<sequence>MTLKALYLNTSLKTSDDKSNTSGLIQESAKILENEGVKTEEIRAADYNIPFGMEPDMGEGDEWPKLFEKIKEADIFVIGSPVWEGQLSSITKLVLEKLDASSSETNDKGQPVYYNTVAGAIVTGNEDGGKQTAMPVIFVLQHLGFTIPPNAEAYWVGEAGPGPSYLEAGQDSEFTQKNVTMMSHNLVHMSRILKENPIPAKGNTQ</sequence>
<dbReference type="Pfam" id="PF03358">
    <property type="entry name" value="FMN_red"/>
    <property type="match status" value="1"/>
</dbReference>
<dbReference type="OrthoDB" id="8853249at2"/>
<dbReference type="STRING" id="1601833.SAMN05518684_112103"/>
<evidence type="ECO:0000259" key="3">
    <source>
        <dbReference type="Pfam" id="PF03358"/>
    </source>
</evidence>
<dbReference type="RefSeq" id="WP_093053864.1">
    <property type="nucleotide sequence ID" value="NZ_FOGT01000012.1"/>
</dbReference>
<dbReference type="GO" id="GO:0016491">
    <property type="term" value="F:oxidoreductase activity"/>
    <property type="evidence" value="ECO:0007669"/>
    <property type="project" value="InterPro"/>
</dbReference>
<dbReference type="AlphaFoldDB" id="A0A1H9VTP6"/>